<comment type="caution">
    <text evidence="1">The sequence shown here is derived from an EMBL/GenBank/DDBJ whole genome shotgun (WGS) entry which is preliminary data.</text>
</comment>
<evidence type="ECO:0000313" key="2">
    <source>
        <dbReference type="Proteomes" id="UP000489600"/>
    </source>
</evidence>
<dbReference type="AlphaFoldDB" id="A0A565CAS3"/>
<evidence type="ECO:0000313" key="1">
    <source>
        <dbReference type="EMBL" id="VVB10688.1"/>
    </source>
</evidence>
<dbReference type="OrthoDB" id="674948at2759"/>
<gene>
    <name evidence="1" type="ORF">ANE_LOCUS21132</name>
</gene>
<reference evidence="1" key="1">
    <citation type="submission" date="2019-07" db="EMBL/GenBank/DDBJ databases">
        <authorList>
            <person name="Dittberner H."/>
        </authorList>
    </citation>
    <scope>NUCLEOTIDE SEQUENCE [LARGE SCALE GENOMIC DNA]</scope>
</reference>
<keyword evidence="2" id="KW-1185">Reference proteome</keyword>
<dbReference type="EMBL" id="CABITT030000007">
    <property type="protein sequence ID" value="VVB10688.1"/>
    <property type="molecule type" value="Genomic_DNA"/>
</dbReference>
<sequence length="61" mass="6718">MEASAGLVAGSYRRNELVRIRHESDGGDPKLDHGKNSDSDLSLRFISFCQCSWLVSAYQSG</sequence>
<name>A0A565CAS3_9BRAS</name>
<organism evidence="1 2">
    <name type="scientific">Arabis nemorensis</name>
    <dbReference type="NCBI Taxonomy" id="586526"/>
    <lineage>
        <taxon>Eukaryota</taxon>
        <taxon>Viridiplantae</taxon>
        <taxon>Streptophyta</taxon>
        <taxon>Embryophyta</taxon>
        <taxon>Tracheophyta</taxon>
        <taxon>Spermatophyta</taxon>
        <taxon>Magnoliopsida</taxon>
        <taxon>eudicotyledons</taxon>
        <taxon>Gunneridae</taxon>
        <taxon>Pentapetalae</taxon>
        <taxon>rosids</taxon>
        <taxon>malvids</taxon>
        <taxon>Brassicales</taxon>
        <taxon>Brassicaceae</taxon>
        <taxon>Arabideae</taxon>
        <taxon>Arabis</taxon>
    </lineage>
</organism>
<dbReference type="Proteomes" id="UP000489600">
    <property type="component" value="Unassembled WGS sequence"/>
</dbReference>
<accession>A0A565CAS3</accession>
<proteinExistence type="predicted"/>
<protein>
    <submittedName>
        <fullName evidence="1">Uncharacterized protein</fullName>
    </submittedName>
</protein>